<keyword evidence="1 6" id="KW-0699">rRNA-binding</keyword>
<dbReference type="HAMAP" id="MF_00500">
    <property type="entry name" value="Ribosomal_bS20"/>
    <property type="match status" value="1"/>
</dbReference>
<accession>A0ABW5WVX7</accession>
<dbReference type="GO" id="GO:0005840">
    <property type="term" value="C:ribosome"/>
    <property type="evidence" value="ECO:0007669"/>
    <property type="project" value="UniProtKB-KW"/>
</dbReference>
<keyword evidence="2 6" id="KW-0694">RNA-binding</keyword>
<sequence length="81" mass="8906">MPNIKSAIKRVKTNQNAQDANIAQKNKMRSAVKNAKTAKENNAENAGELESYAVKLVDKAAKNNLIHDNKAARVKSQLMSK</sequence>
<dbReference type="SUPFAM" id="SSF46992">
    <property type="entry name" value="Ribosomal protein S20"/>
    <property type="match status" value="1"/>
</dbReference>
<protein>
    <recommendedName>
        <fullName evidence="5 6">Small ribosomal subunit protein bS20</fullName>
    </recommendedName>
</protein>
<evidence type="ECO:0000313" key="7">
    <source>
        <dbReference type="EMBL" id="MFD2829539.1"/>
    </source>
</evidence>
<name>A0ABW5WVX7_9STAP</name>
<dbReference type="InterPro" id="IPR002583">
    <property type="entry name" value="Ribosomal_bS20"/>
</dbReference>
<dbReference type="RefSeq" id="WP_377771622.1">
    <property type="nucleotide sequence ID" value="NZ_JBHUOQ010000001.1"/>
</dbReference>
<evidence type="ECO:0000256" key="5">
    <source>
        <dbReference type="ARBA" id="ARBA00035136"/>
    </source>
</evidence>
<dbReference type="EMBL" id="JBHUOQ010000001">
    <property type="protein sequence ID" value="MFD2829539.1"/>
    <property type="molecule type" value="Genomic_DNA"/>
</dbReference>
<evidence type="ECO:0000256" key="6">
    <source>
        <dbReference type="HAMAP-Rule" id="MF_00500"/>
    </source>
</evidence>
<dbReference type="Proteomes" id="UP001597519">
    <property type="component" value="Unassembled WGS sequence"/>
</dbReference>
<dbReference type="Pfam" id="PF01649">
    <property type="entry name" value="Ribosomal_S20p"/>
    <property type="match status" value="1"/>
</dbReference>
<evidence type="ECO:0000256" key="1">
    <source>
        <dbReference type="ARBA" id="ARBA00022730"/>
    </source>
</evidence>
<evidence type="ECO:0000256" key="2">
    <source>
        <dbReference type="ARBA" id="ARBA00022884"/>
    </source>
</evidence>
<evidence type="ECO:0000313" key="8">
    <source>
        <dbReference type="Proteomes" id="UP001597519"/>
    </source>
</evidence>
<keyword evidence="4 6" id="KW-0687">Ribonucleoprotein</keyword>
<dbReference type="NCBIfam" id="TIGR00029">
    <property type="entry name" value="S20"/>
    <property type="match status" value="1"/>
</dbReference>
<dbReference type="Gene3D" id="1.20.58.110">
    <property type="entry name" value="Ribosomal protein S20"/>
    <property type="match status" value="1"/>
</dbReference>
<dbReference type="InterPro" id="IPR036510">
    <property type="entry name" value="Ribosomal_bS20_sf"/>
</dbReference>
<reference evidence="8" key="1">
    <citation type="journal article" date="2019" name="Int. J. Syst. Evol. Microbiol.">
        <title>The Global Catalogue of Microorganisms (GCM) 10K type strain sequencing project: providing services to taxonomists for standard genome sequencing and annotation.</title>
        <authorList>
            <consortium name="The Broad Institute Genomics Platform"/>
            <consortium name="The Broad Institute Genome Sequencing Center for Infectious Disease"/>
            <person name="Wu L."/>
            <person name="Ma J."/>
        </authorList>
    </citation>
    <scope>NUCLEOTIDE SEQUENCE [LARGE SCALE GENOMIC DNA]</scope>
    <source>
        <strain evidence="8">KCTC 33575</strain>
    </source>
</reference>
<comment type="function">
    <text evidence="6">Binds directly to 16S ribosomal RNA.</text>
</comment>
<gene>
    <name evidence="6 7" type="primary">rpsT</name>
    <name evidence="7" type="ORF">ACFSX4_03600</name>
</gene>
<evidence type="ECO:0000256" key="4">
    <source>
        <dbReference type="ARBA" id="ARBA00023274"/>
    </source>
</evidence>
<evidence type="ECO:0000256" key="3">
    <source>
        <dbReference type="ARBA" id="ARBA00022980"/>
    </source>
</evidence>
<comment type="caution">
    <text evidence="7">The sequence shown here is derived from an EMBL/GenBank/DDBJ whole genome shotgun (WGS) entry which is preliminary data.</text>
</comment>
<keyword evidence="3 6" id="KW-0689">Ribosomal protein</keyword>
<keyword evidence="8" id="KW-1185">Reference proteome</keyword>
<organism evidence="7 8">
    <name type="scientific">Corticicoccus populi</name>
    <dbReference type="NCBI Taxonomy" id="1812821"/>
    <lineage>
        <taxon>Bacteria</taxon>
        <taxon>Bacillati</taxon>
        <taxon>Bacillota</taxon>
        <taxon>Bacilli</taxon>
        <taxon>Bacillales</taxon>
        <taxon>Staphylococcaceae</taxon>
        <taxon>Corticicoccus</taxon>
    </lineage>
</organism>
<comment type="similarity">
    <text evidence="6">Belongs to the bacterial ribosomal protein bS20 family.</text>
</comment>
<proteinExistence type="inferred from homology"/>